<organism evidence="1 2">
    <name type="scientific">Caenorhabditis japonica</name>
    <dbReference type="NCBI Taxonomy" id="281687"/>
    <lineage>
        <taxon>Eukaryota</taxon>
        <taxon>Metazoa</taxon>
        <taxon>Ecdysozoa</taxon>
        <taxon>Nematoda</taxon>
        <taxon>Chromadorea</taxon>
        <taxon>Rhabditida</taxon>
        <taxon>Rhabditina</taxon>
        <taxon>Rhabditomorpha</taxon>
        <taxon>Rhabditoidea</taxon>
        <taxon>Rhabditidae</taxon>
        <taxon>Peloderinae</taxon>
        <taxon>Caenorhabditis</taxon>
    </lineage>
</organism>
<evidence type="ECO:0000313" key="1">
    <source>
        <dbReference type="EnsemblMetazoa" id="CJA33784.1"/>
    </source>
</evidence>
<sequence>MGLSESMNSAHEIVKIGFSCRRPEEHHGSTHQPLKSPPCVYPENCRKT</sequence>
<keyword evidence="2" id="KW-1185">Reference proteome</keyword>
<reference evidence="1" key="2">
    <citation type="submission" date="2022-06" db="UniProtKB">
        <authorList>
            <consortium name="EnsemblMetazoa"/>
        </authorList>
    </citation>
    <scope>IDENTIFICATION</scope>
    <source>
        <strain evidence="1">DF5081</strain>
    </source>
</reference>
<evidence type="ECO:0000313" key="2">
    <source>
        <dbReference type="Proteomes" id="UP000005237"/>
    </source>
</evidence>
<dbReference type="Proteomes" id="UP000005237">
    <property type="component" value="Unassembled WGS sequence"/>
</dbReference>
<dbReference type="EnsemblMetazoa" id="CJA33784.1">
    <property type="protein sequence ID" value="CJA33784.1"/>
    <property type="gene ID" value="WBGene00209631"/>
</dbReference>
<accession>A0A8R1IDF6</accession>
<name>A0A8R1IDF6_CAEJA</name>
<proteinExistence type="predicted"/>
<reference evidence="2" key="1">
    <citation type="submission" date="2010-08" db="EMBL/GenBank/DDBJ databases">
        <authorList>
            <consortium name="Caenorhabditis japonica Sequencing Consortium"/>
            <person name="Wilson R.K."/>
        </authorList>
    </citation>
    <scope>NUCLEOTIDE SEQUENCE [LARGE SCALE GENOMIC DNA]</scope>
    <source>
        <strain evidence="2">DF5081</strain>
    </source>
</reference>
<protein>
    <submittedName>
        <fullName evidence="1">Uncharacterized protein</fullName>
    </submittedName>
</protein>
<dbReference type="AlphaFoldDB" id="A0A8R1IDF6"/>